<evidence type="ECO:0000256" key="1">
    <source>
        <dbReference type="ARBA" id="ARBA00009922"/>
    </source>
</evidence>
<evidence type="ECO:0000313" key="14">
    <source>
        <dbReference type="EMBL" id="MCU6726171.1"/>
    </source>
</evidence>
<dbReference type="InterPro" id="IPR013986">
    <property type="entry name" value="DExx_box_DNA_helicase_dom_sf"/>
</dbReference>
<dbReference type="Gene3D" id="1.10.10.160">
    <property type="match status" value="1"/>
</dbReference>
<dbReference type="EMBL" id="JAOQKE010000019">
    <property type="protein sequence ID" value="MCU6726171.1"/>
    <property type="molecule type" value="Genomic_DNA"/>
</dbReference>
<dbReference type="PROSITE" id="PS51198">
    <property type="entry name" value="UVRD_HELICASE_ATP_BIND"/>
    <property type="match status" value="1"/>
</dbReference>
<dbReference type="InterPro" id="IPR014017">
    <property type="entry name" value="DNA_helicase_UvrD-like_C"/>
</dbReference>
<evidence type="ECO:0000256" key="7">
    <source>
        <dbReference type="ARBA" id="ARBA00023235"/>
    </source>
</evidence>
<accession>A0ABT2SPE3</accession>
<comment type="caution">
    <text evidence="14">The sequence shown here is derived from an EMBL/GenBank/DDBJ whole genome shotgun (WGS) entry which is preliminary data.</text>
</comment>
<evidence type="ECO:0000313" key="15">
    <source>
        <dbReference type="Proteomes" id="UP001652338"/>
    </source>
</evidence>
<evidence type="ECO:0000259" key="13">
    <source>
        <dbReference type="PROSITE" id="PS51217"/>
    </source>
</evidence>
<keyword evidence="15" id="KW-1185">Reference proteome</keyword>
<keyword evidence="7" id="KW-0413">Isomerase</keyword>
<dbReference type="EC" id="5.6.2.4" evidence="9"/>
<dbReference type="InterPro" id="IPR000212">
    <property type="entry name" value="DNA_helicase_UvrD/REP"/>
</dbReference>
<organism evidence="14 15">
    <name type="scientific">Muricoprocola aceti</name>
    <dbReference type="NCBI Taxonomy" id="2981772"/>
    <lineage>
        <taxon>Bacteria</taxon>
        <taxon>Bacillati</taxon>
        <taxon>Bacillota</taxon>
        <taxon>Clostridia</taxon>
        <taxon>Lachnospirales</taxon>
        <taxon>Lachnospiraceae</taxon>
        <taxon>Muricoprocola</taxon>
    </lineage>
</organism>
<dbReference type="Gene3D" id="1.10.486.10">
    <property type="entry name" value="PCRA, domain 4"/>
    <property type="match status" value="1"/>
</dbReference>
<keyword evidence="3 11" id="KW-0378">Hydrolase</keyword>
<comment type="similarity">
    <text evidence="1">Belongs to the helicase family. UvrD subfamily.</text>
</comment>
<gene>
    <name evidence="14" type="ORF">OCV47_12620</name>
</gene>
<dbReference type="Gene3D" id="3.40.50.300">
    <property type="entry name" value="P-loop containing nucleotide triphosphate hydrolases"/>
    <property type="match status" value="2"/>
</dbReference>
<evidence type="ECO:0000256" key="2">
    <source>
        <dbReference type="ARBA" id="ARBA00022741"/>
    </source>
</evidence>
<protein>
    <recommendedName>
        <fullName evidence="9">DNA 3'-5' helicase</fullName>
        <ecNumber evidence="9">5.6.2.4</ecNumber>
    </recommendedName>
</protein>
<dbReference type="PANTHER" id="PTHR11070:SF2">
    <property type="entry name" value="ATP-DEPENDENT DNA HELICASE SRS2"/>
    <property type="match status" value="1"/>
</dbReference>
<dbReference type="Pfam" id="PF13361">
    <property type="entry name" value="UvrD_C"/>
    <property type="match status" value="1"/>
</dbReference>
<dbReference type="PANTHER" id="PTHR11070">
    <property type="entry name" value="UVRD / RECB / PCRA DNA HELICASE FAMILY MEMBER"/>
    <property type="match status" value="1"/>
</dbReference>
<evidence type="ECO:0000256" key="4">
    <source>
        <dbReference type="ARBA" id="ARBA00022806"/>
    </source>
</evidence>
<evidence type="ECO:0000256" key="9">
    <source>
        <dbReference type="ARBA" id="ARBA00034808"/>
    </source>
</evidence>
<dbReference type="RefSeq" id="WP_262655444.1">
    <property type="nucleotide sequence ID" value="NZ_JAOQKE010000019.1"/>
</dbReference>
<proteinExistence type="inferred from homology"/>
<dbReference type="InterPro" id="IPR014016">
    <property type="entry name" value="UvrD-like_ATP-bd"/>
</dbReference>
<comment type="catalytic activity">
    <reaction evidence="8">
        <text>Couples ATP hydrolysis with the unwinding of duplex DNA by translocating in the 3'-5' direction.</text>
        <dbReference type="EC" id="5.6.2.4"/>
    </reaction>
</comment>
<evidence type="ECO:0000256" key="6">
    <source>
        <dbReference type="ARBA" id="ARBA00023125"/>
    </source>
</evidence>
<comment type="catalytic activity">
    <reaction evidence="10">
        <text>ATP + H2O = ADP + phosphate + H(+)</text>
        <dbReference type="Rhea" id="RHEA:13065"/>
        <dbReference type="ChEBI" id="CHEBI:15377"/>
        <dbReference type="ChEBI" id="CHEBI:15378"/>
        <dbReference type="ChEBI" id="CHEBI:30616"/>
        <dbReference type="ChEBI" id="CHEBI:43474"/>
        <dbReference type="ChEBI" id="CHEBI:456216"/>
        <dbReference type="EC" id="5.6.2.4"/>
    </reaction>
</comment>
<keyword evidence="2 11" id="KW-0547">Nucleotide-binding</keyword>
<evidence type="ECO:0000256" key="11">
    <source>
        <dbReference type="PROSITE-ProRule" id="PRU00560"/>
    </source>
</evidence>
<reference evidence="14 15" key="1">
    <citation type="journal article" date="2021" name="ISME Commun">
        <title>Automated analysis of genomic sequences facilitates high-throughput and comprehensive description of bacteria.</title>
        <authorList>
            <person name="Hitch T.C.A."/>
        </authorList>
    </citation>
    <scope>NUCLEOTIDE SEQUENCE [LARGE SCALE GENOMIC DNA]</scope>
    <source>
        <strain evidence="14 15">Sanger_29</strain>
    </source>
</reference>
<sequence>MQLNRYQQEAVLDDSNACLVNASVGSGKTTVLIEKIRYLHEEKQVPFSEMCVLTFTNKAAGEIRDRMGCQYDLFGTFHGVALRMLQEHLPVEELGYQSGFQVMTPEEELEMALQLTGEHGLKIKYKNRMKKRLDQEERTDGRKVRYQDDWTQLMELLKAEKRKQNKMTYRELLQNATQLLQSHPEMLVLQWIIIDEVQDCDHLQMAFLEQLKKPETHLFAVGDPNQVIYSWRGSVFQIFPLLRMKYQARELSLPVNYRSTGTILEAAKRFLQNGAPLEGCREQGQKIVIKKHYDSFQEADYLAGRIRKLHQQGIAYGEIGIFYRLQSQSEILEKTLQRYGIPCQVSVKKSMQEIPVLHWFFYVLKSVCYPEDESSLMQALCDKQYGEGWTQKKAAKELEKARMEEKEAGLRKNSNLLERILCLQEEGTDAKKTENWKETLLTQLHLEEQILLTSASYQKDMNDVKQMLDSLGRMDIQNQGLGACLNQLALSGMQLYEQEAEQSDAVKLMTLHASKGLEFDYVFLIGVNYGLIPLLSGGMESEEEERRLFFVGMTRAKEYLELSYYTSPDGPRVMPGPGRFLRLLPERLVEAPEDFREQRRDRGSAQAHLQDIKKQIEQARQKENVQVTESASMEQVGSRESVAVDTTARSRRVRHAKYGIGEIVEEKEMQIVVEFPDYGKKEFIRQFAPLEYLDT</sequence>
<evidence type="ECO:0000256" key="3">
    <source>
        <dbReference type="ARBA" id="ARBA00022801"/>
    </source>
</evidence>
<evidence type="ECO:0000256" key="5">
    <source>
        <dbReference type="ARBA" id="ARBA00022840"/>
    </source>
</evidence>
<feature type="binding site" evidence="11">
    <location>
        <begin position="22"/>
        <end position="29"/>
    </location>
    <ligand>
        <name>ATP</name>
        <dbReference type="ChEBI" id="CHEBI:30616"/>
    </ligand>
</feature>
<dbReference type="GO" id="GO:0004386">
    <property type="term" value="F:helicase activity"/>
    <property type="evidence" value="ECO:0007669"/>
    <property type="project" value="UniProtKB-KW"/>
</dbReference>
<keyword evidence="4 11" id="KW-0347">Helicase</keyword>
<dbReference type="CDD" id="cd17932">
    <property type="entry name" value="DEXQc_UvrD"/>
    <property type="match status" value="1"/>
</dbReference>
<dbReference type="SUPFAM" id="SSF52540">
    <property type="entry name" value="P-loop containing nucleoside triphosphate hydrolases"/>
    <property type="match status" value="1"/>
</dbReference>
<evidence type="ECO:0000256" key="8">
    <source>
        <dbReference type="ARBA" id="ARBA00034617"/>
    </source>
</evidence>
<feature type="domain" description="UvrD-like helicase C-terminal" evidence="13">
    <location>
        <begin position="256"/>
        <end position="516"/>
    </location>
</feature>
<dbReference type="Pfam" id="PF00580">
    <property type="entry name" value="UvrD-helicase"/>
    <property type="match status" value="1"/>
</dbReference>
<dbReference type="PROSITE" id="PS51217">
    <property type="entry name" value="UVRD_HELICASE_CTER"/>
    <property type="match status" value="1"/>
</dbReference>
<dbReference type="Proteomes" id="UP001652338">
    <property type="component" value="Unassembled WGS sequence"/>
</dbReference>
<dbReference type="InterPro" id="IPR027417">
    <property type="entry name" value="P-loop_NTPase"/>
</dbReference>
<name>A0ABT2SPE3_9FIRM</name>
<evidence type="ECO:0000256" key="10">
    <source>
        <dbReference type="ARBA" id="ARBA00048988"/>
    </source>
</evidence>
<feature type="domain" description="UvrD-like helicase ATP-binding" evidence="12">
    <location>
        <begin position="1"/>
        <end position="260"/>
    </location>
</feature>
<keyword evidence="5 11" id="KW-0067">ATP-binding</keyword>
<keyword evidence="6" id="KW-0238">DNA-binding</keyword>
<evidence type="ECO:0000259" key="12">
    <source>
        <dbReference type="PROSITE" id="PS51198"/>
    </source>
</evidence>